<feature type="domain" description="U1-type" evidence="2">
    <location>
        <begin position="858"/>
        <end position="892"/>
    </location>
</feature>
<feature type="region of interest" description="Disordered" evidence="1">
    <location>
        <begin position="618"/>
        <end position="699"/>
    </location>
</feature>
<feature type="compositionally biased region" description="Basic residues" evidence="1">
    <location>
        <begin position="116"/>
        <end position="133"/>
    </location>
</feature>
<proteinExistence type="predicted"/>
<feature type="compositionally biased region" description="Polar residues" evidence="1">
    <location>
        <begin position="374"/>
        <end position="384"/>
    </location>
</feature>
<organism evidence="3 4">
    <name type="scientific">Cyprinodon variegatus</name>
    <name type="common">Sheepshead minnow</name>
    <dbReference type="NCBI Taxonomy" id="28743"/>
    <lineage>
        <taxon>Eukaryota</taxon>
        <taxon>Metazoa</taxon>
        <taxon>Chordata</taxon>
        <taxon>Craniata</taxon>
        <taxon>Vertebrata</taxon>
        <taxon>Euteleostomi</taxon>
        <taxon>Actinopterygii</taxon>
        <taxon>Neopterygii</taxon>
        <taxon>Teleostei</taxon>
        <taxon>Neoteleostei</taxon>
        <taxon>Acanthomorphata</taxon>
        <taxon>Ovalentaria</taxon>
        <taxon>Atherinomorphae</taxon>
        <taxon>Cyprinodontiformes</taxon>
        <taxon>Cyprinodontidae</taxon>
        <taxon>Cyprinodon</taxon>
    </lineage>
</organism>
<feature type="compositionally biased region" description="Polar residues" evidence="1">
    <location>
        <begin position="1621"/>
        <end position="1654"/>
    </location>
</feature>
<keyword evidence="4" id="KW-1185">Reference proteome</keyword>
<feature type="compositionally biased region" description="Polar residues" evidence="1">
    <location>
        <begin position="1965"/>
        <end position="1993"/>
    </location>
</feature>
<feature type="compositionally biased region" description="Polar residues" evidence="1">
    <location>
        <begin position="1730"/>
        <end position="1748"/>
    </location>
</feature>
<feature type="compositionally biased region" description="Pro residues" evidence="1">
    <location>
        <begin position="564"/>
        <end position="574"/>
    </location>
</feature>
<dbReference type="OMA" id="PPKIFCG"/>
<dbReference type="GO" id="GO:0008270">
    <property type="term" value="F:zinc ion binding"/>
    <property type="evidence" value="ECO:0007669"/>
    <property type="project" value="InterPro"/>
</dbReference>
<dbReference type="InterPro" id="IPR003604">
    <property type="entry name" value="Matrin/U1-like-C_Znf_C2H2"/>
</dbReference>
<feature type="region of interest" description="Disordered" evidence="1">
    <location>
        <begin position="469"/>
        <end position="588"/>
    </location>
</feature>
<dbReference type="GO" id="GO:0005654">
    <property type="term" value="C:nucleoplasm"/>
    <property type="evidence" value="ECO:0007669"/>
    <property type="project" value="TreeGrafter"/>
</dbReference>
<evidence type="ECO:0000259" key="2">
    <source>
        <dbReference type="SMART" id="SM00451"/>
    </source>
</evidence>
<dbReference type="Ensembl" id="ENSCVAT00000024685.1">
    <property type="protein sequence ID" value="ENSCVAP00000016343.1"/>
    <property type="gene ID" value="ENSCVAG00000019274.1"/>
</dbReference>
<feature type="compositionally biased region" description="Basic and acidic residues" evidence="1">
    <location>
        <begin position="1"/>
        <end position="13"/>
    </location>
</feature>
<dbReference type="InterPro" id="IPR055309">
    <property type="entry name" value="Znf318-like"/>
</dbReference>
<reference evidence="3" key="2">
    <citation type="submission" date="2025-09" db="UniProtKB">
        <authorList>
            <consortium name="Ensembl"/>
        </authorList>
    </citation>
    <scope>IDENTIFICATION</scope>
</reference>
<feature type="compositionally biased region" description="Polar residues" evidence="1">
    <location>
        <begin position="1776"/>
        <end position="1790"/>
    </location>
</feature>
<feature type="compositionally biased region" description="Polar residues" evidence="1">
    <location>
        <begin position="1914"/>
        <end position="1936"/>
    </location>
</feature>
<dbReference type="GO" id="GO:0045892">
    <property type="term" value="P:negative regulation of DNA-templated transcription"/>
    <property type="evidence" value="ECO:0007669"/>
    <property type="project" value="TreeGrafter"/>
</dbReference>
<feature type="compositionally biased region" description="Low complexity" evidence="1">
    <location>
        <begin position="1546"/>
        <end position="1588"/>
    </location>
</feature>
<feature type="compositionally biased region" description="Basic residues" evidence="1">
    <location>
        <begin position="473"/>
        <end position="492"/>
    </location>
</feature>
<dbReference type="RefSeq" id="XP_015256912.1">
    <property type="nucleotide sequence ID" value="XM_015401426.1"/>
</dbReference>
<feature type="compositionally biased region" description="Basic and acidic residues" evidence="1">
    <location>
        <begin position="1012"/>
        <end position="1147"/>
    </location>
</feature>
<feature type="compositionally biased region" description="Low complexity" evidence="1">
    <location>
        <begin position="2060"/>
        <end position="2077"/>
    </location>
</feature>
<feature type="compositionally biased region" description="Low complexity" evidence="1">
    <location>
        <begin position="898"/>
        <end position="908"/>
    </location>
</feature>
<evidence type="ECO:0000313" key="4">
    <source>
        <dbReference type="Proteomes" id="UP000265020"/>
    </source>
</evidence>
<evidence type="ECO:0000256" key="1">
    <source>
        <dbReference type="SAM" id="MobiDB-lite"/>
    </source>
</evidence>
<reference evidence="3" key="1">
    <citation type="submission" date="2025-08" db="UniProtKB">
        <authorList>
            <consortium name="Ensembl"/>
        </authorList>
    </citation>
    <scope>IDENTIFICATION</scope>
</reference>
<dbReference type="GO" id="GO:0045893">
    <property type="term" value="P:positive regulation of DNA-templated transcription"/>
    <property type="evidence" value="ECO:0007669"/>
    <property type="project" value="TreeGrafter"/>
</dbReference>
<feature type="region of interest" description="Disordered" evidence="1">
    <location>
        <begin position="781"/>
        <end position="825"/>
    </location>
</feature>
<feature type="region of interest" description="Disordered" evidence="1">
    <location>
        <begin position="2107"/>
        <end position="2140"/>
    </location>
</feature>
<feature type="compositionally biased region" description="Basic and acidic residues" evidence="1">
    <location>
        <begin position="37"/>
        <end position="51"/>
    </location>
</feature>
<dbReference type="GeneTree" id="ENSGT00390000000614"/>
<sequence length="2145" mass="240615">MYRGRPEFRDYPPPHRPHPSAGYRDERPRPRPPYHQDYPDYRDHAAQDPYRRRYSSPGSGGHRGGDFWSGASPLERSPSHRRPTHMDHNELVHHGSVPAPLHHERDYSPRLEYKRSSSRGRSPGRSKSRHRGQSRSPDQRRGRSKSRTRGKSRSPDRSRAKSRGRSKSRPRSKSRSRSRSKSRKSRGRSRSRQYRSSSSSSSSSIEKTDGKGDGFFKELEMARRKREVEELLGQPTKSILKKHNSYEASPSVRSADSPGDLDRTMSHVADQLLQAVKMNDPLAVAAVLSELRSDPEMSQRANLNNEIKEILNLLGVAEPLGGVSEKALDDIDDEEKFLYGELEEPKILEAPEPARHSSLDLYGDVTEDSLYSDPPSQSAVSQVHSCPPSISPHRQATPTASEINRYVNQPSISADQNVTVQVSNPSYPPGMEPLDESERQALEEYEKIQDLLKTIGLDLGVNEITKMAARTKERLHGKKQPLKTPTRRRRHSSSSSNRSGRSRSRRHSQSESSSSSSRSRSRGRGTKRGASWSSEDHEPKKSTAPKTANDWEVKEAKSEWSTPMIPPTSDPAPIPTHTGMPIPTYPPPPLSGMMPPNFPPPGYSQYGNYLPYMHQQWPPMYPPPNMAQPPQTTTDEHPPPLTYNSKPSPAVESKGAARAACQEEQQLQRGQDQNISDEQNKETEKLKVLEEREKLREEREVRMTKKEYLIKELERLRKQQGELLRKKRREKDGHKDPLLQEITRLQEEVMAKISNLRKEHEAAERKRSEIEKIALILGLSPSDRPIRTNKQPRNQRQEAVPPHMERLERERSREEQPAASSSVVKPIPVVSPKAFQEKLPSSAATPAPPPDPFEYYDAGNHWCKSCNITSGSMFDFFTHLHGKGHRKTLNPYDRPWASSNTNTSKSSTGEVKQTKPAKGSEFLVPVRGFFCMLCKEFCGDAICAEQHVITYSHNEKYKEQMMENPLYEQRRNLDRQAGLGLEAAGKKRKHDVDDRGSKDGEENTKTKKDKKDKKNEGEAAEKCDVKIKVKKEEGEHSEKPSKKSLEEDKPFSSKKDENESYKYSKKDEKYRHSREVEDRNSRYRSGGRDEEYRYHYCREDEKRYDDRTNSGTKDVGDKFKHDKFSDTRSKYDRERDEGKSKAERESPKSLGKPNVRKSEPQSKPHELPKIFCGPSPAMRAKLRKQALEAGKVQPATGTGPSIGKFTWTKKESQLAKEARQVAAEFIKDEEMAAKEQQGEDEDSLSKSIAIAKEIAEKLAGEPLKHPPFYQPGQGQIRPNLRAPVAQQRKAALAGKPASLNTFLNMRPQGSDGSSPGSIPRAPLGPPNTQMVQSIPGPPVNISGPCDPIPTPVVTKPEPFGPKLPPSVSKPEPCQDTSAGSKSDLADPRPAPSKAKQVFLKPSPLQSPPTPVPSKPSTIFPFPLRKESSETKALPSEVKASVSQAPKLPLTSPKAAPSQPPTMIVSDVAAPGVPESEQTCTVFVKPPPFKKLPEVSRKSEKFKNNLAAARAEDLIDMFYRSIGEPGPSSFSKSETDIKAGRSSSSAPQNKNQQQPQNKPQPQIESPNKAQTQSQNQLQLQGQLGSKLQTEQIPCDKTEAQSQTQLQSQGKTQPLTPLEPKIQPQTHSLPQDTPESQPTKQQLQTDNKPQIQLQAQDKSELKPQDKTQSQTQLQIQGTELQPQDKPEFQTQRQLQKLNKPDSHIPTQLQPQDKPDSQSQKQQQTPEKPDSDIPTQLQPQNKPDSQSQKKTQTLDKPDSQSQNRQQTLENPVSDIPTLLQPQNKPDSQSQKKTQTLDKPDSQSQNRQQTLEKPVSDIPTLLQPQDKPDSQSQKQQQTPEKPDSHIPTQLQPQDKPNSQPLKLLQAKDKTKVQQQPHQENPQIANEPSDKHLDQSTHQTELQKQSRSVPDAQPIFTIPPQTESHQSLQSPPNQTDADIQITSVWSLQSPSVLSAKADCPDASFPMFQFEQTTEVLSQRESTDSGPESLIPPQTSPSTMEPIVQALSKPTPHINEVPQSEPHADLDGNSHQEKTPQPQPKPKPGPRTRGKGAQMKKTPPANAPVRQTRSQTRYQTRQQQQQSDSEPKQEPAAVDQGMLDLDAEGLACFDPQQEADTVKETDPIETRVTPESLGLPSDMTSLDFDYTFNFE</sequence>
<dbReference type="CTD" id="24149"/>
<feature type="region of interest" description="Disordered" evidence="1">
    <location>
        <begin position="1519"/>
        <end position="1936"/>
    </location>
</feature>
<feature type="compositionally biased region" description="Polar residues" evidence="1">
    <location>
        <begin position="1598"/>
        <end position="1613"/>
    </location>
</feature>
<name>A0A3Q2DC08_CYPVA</name>
<feature type="region of interest" description="Disordered" evidence="1">
    <location>
        <begin position="1965"/>
        <end position="2093"/>
    </location>
</feature>
<evidence type="ECO:0000313" key="3">
    <source>
        <dbReference type="Ensembl" id="ENSCVAP00000016343.1"/>
    </source>
</evidence>
<feature type="compositionally biased region" description="Basic and acidic residues" evidence="1">
    <location>
        <begin position="206"/>
        <end position="229"/>
    </location>
</feature>
<dbReference type="Proteomes" id="UP000265020">
    <property type="component" value="Unassembled WGS sequence"/>
</dbReference>
<dbReference type="STRING" id="28743.ENSCVAP00000016343"/>
<dbReference type="SMART" id="SM00451">
    <property type="entry name" value="ZnF_U1"/>
    <property type="match status" value="2"/>
</dbReference>
<feature type="domain" description="U1-type" evidence="2">
    <location>
        <begin position="926"/>
        <end position="960"/>
    </location>
</feature>
<dbReference type="KEGG" id="cvg:107102217"/>
<feature type="region of interest" description="Disordered" evidence="1">
    <location>
        <begin position="1"/>
        <end position="263"/>
    </location>
</feature>
<feature type="compositionally biased region" description="Basic and acidic residues" evidence="1">
    <location>
        <begin position="101"/>
        <end position="115"/>
    </location>
</feature>
<feature type="compositionally biased region" description="Polar residues" evidence="1">
    <location>
        <begin position="1664"/>
        <end position="1679"/>
    </location>
</feature>
<feature type="compositionally biased region" description="Low complexity" evidence="1">
    <location>
        <begin position="194"/>
        <end position="204"/>
    </location>
</feature>
<feature type="compositionally biased region" description="Polar residues" evidence="1">
    <location>
        <begin position="1798"/>
        <end position="1807"/>
    </location>
</feature>
<feature type="compositionally biased region" description="Polar residues" evidence="1">
    <location>
        <begin position="1756"/>
        <end position="1767"/>
    </location>
</feature>
<feature type="compositionally biased region" description="Basic and acidic residues" evidence="1">
    <location>
        <begin position="678"/>
        <end position="699"/>
    </location>
</feature>
<feature type="compositionally biased region" description="Basic residues" evidence="1">
    <location>
        <begin position="142"/>
        <end position="152"/>
    </location>
</feature>
<feature type="region of interest" description="Disordered" evidence="1">
    <location>
        <begin position="1283"/>
        <end position="1465"/>
    </location>
</feature>
<dbReference type="PANTHER" id="PTHR15577:SF2">
    <property type="entry name" value="ZINC FINGER PROTEIN 318"/>
    <property type="match status" value="1"/>
</dbReference>
<feature type="compositionally biased region" description="Polar residues" evidence="1">
    <location>
        <begin position="1891"/>
        <end position="1903"/>
    </location>
</feature>
<feature type="compositionally biased region" description="Pro residues" evidence="1">
    <location>
        <begin position="1404"/>
        <end position="1413"/>
    </location>
</feature>
<feature type="compositionally biased region" description="Basic and acidic residues" evidence="1">
    <location>
        <begin position="2110"/>
        <end position="2119"/>
    </location>
</feature>
<feature type="compositionally biased region" description="Basic and acidic residues" evidence="1">
    <location>
        <begin position="1156"/>
        <end position="1168"/>
    </location>
</feature>
<feature type="compositionally biased region" description="Basic and acidic residues" evidence="1">
    <location>
        <begin position="990"/>
        <end position="1006"/>
    </location>
</feature>
<dbReference type="GeneID" id="107102217"/>
<feature type="region of interest" description="Disordered" evidence="1">
    <location>
        <begin position="891"/>
        <end position="917"/>
    </location>
</feature>
<feature type="region of interest" description="Disordered" evidence="1">
    <location>
        <begin position="369"/>
        <end position="398"/>
    </location>
</feature>
<feature type="compositionally biased region" description="Basic and acidic residues" evidence="1">
    <location>
        <begin position="803"/>
        <end position="816"/>
    </location>
</feature>
<feature type="compositionally biased region" description="Basic and acidic residues" evidence="1">
    <location>
        <begin position="2016"/>
        <end position="2028"/>
    </location>
</feature>
<dbReference type="PANTHER" id="PTHR15577">
    <property type="entry name" value="ZINC FINGER CONTAINING PROTEIN"/>
    <property type="match status" value="1"/>
</dbReference>
<feature type="compositionally biased region" description="Low complexity" evidence="1">
    <location>
        <begin position="662"/>
        <end position="673"/>
    </location>
</feature>
<feature type="compositionally biased region" description="Basic residues" evidence="1">
    <location>
        <begin position="160"/>
        <end position="193"/>
    </location>
</feature>
<protein>
    <submittedName>
        <fullName evidence="3">Zinc finger protein 318</fullName>
    </submittedName>
</protein>
<feature type="compositionally biased region" description="Basic and acidic residues" evidence="1">
    <location>
        <begin position="84"/>
        <end position="93"/>
    </location>
</feature>
<accession>A0A3Q2DC08</accession>
<feature type="region of interest" description="Disordered" evidence="1">
    <location>
        <begin position="981"/>
        <end position="1204"/>
    </location>
</feature>
<feature type="compositionally biased region" description="Polar residues" evidence="1">
    <location>
        <begin position="1842"/>
        <end position="1856"/>
    </location>
</feature>
<dbReference type="GO" id="GO:0003676">
    <property type="term" value="F:nucleic acid binding"/>
    <property type="evidence" value="ECO:0007669"/>
    <property type="project" value="InterPro"/>
</dbReference>
<feature type="compositionally biased region" description="Polar residues" evidence="1">
    <location>
        <begin position="1868"/>
        <end position="1881"/>
    </location>
</feature>
<feature type="compositionally biased region" description="Basic and acidic residues" evidence="1">
    <location>
        <begin position="549"/>
        <end position="558"/>
    </location>
</feature>
<dbReference type="OrthoDB" id="9909793at2759"/>